<feature type="compositionally biased region" description="Basic and acidic residues" evidence="1">
    <location>
        <begin position="55"/>
        <end position="64"/>
    </location>
</feature>
<dbReference type="GO" id="GO:0008270">
    <property type="term" value="F:zinc ion binding"/>
    <property type="evidence" value="ECO:0007669"/>
    <property type="project" value="InterPro"/>
</dbReference>
<sequence length="178" mass="19095">MVDKSEWRVGTPGFEMLPPKLERSAGRPRVKRIKSRGEPGKRGSYQCKRCFQFGHIEKGCREPPTELGAELPPSLPAKSKKRKGEPSTSTSKKTSKKSKKAGTSSNTTSVAQAASTPSTILVSEAPDSPEPITRRMAASTSTPTRPSASPLSPGPMTRSIVAQLDISPGGIARRRIIN</sequence>
<evidence type="ECO:0000313" key="3">
    <source>
        <dbReference type="Proteomes" id="UP000823388"/>
    </source>
</evidence>
<evidence type="ECO:0008006" key="4">
    <source>
        <dbReference type="Google" id="ProtNLM"/>
    </source>
</evidence>
<feature type="compositionally biased region" description="Polar residues" evidence="1">
    <location>
        <begin position="110"/>
        <end position="121"/>
    </location>
</feature>
<feature type="region of interest" description="Disordered" evidence="1">
    <location>
        <begin position="1"/>
        <end position="163"/>
    </location>
</feature>
<dbReference type="GO" id="GO:0003676">
    <property type="term" value="F:nucleic acid binding"/>
    <property type="evidence" value="ECO:0007669"/>
    <property type="project" value="InterPro"/>
</dbReference>
<accession>A0A8T0WTX9</accession>
<dbReference type="AlphaFoldDB" id="A0A8T0WTX9"/>
<evidence type="ECO:0000313" key="2">
    <source>
        <dbReference type="EMBL" id="KAG2649166.1"/>
    </source>
</evidence>
<reference evidence="2" key="1">
    <citation type="submission" date="2020-05" db="EMBL/GenBank/DDBJ databases">
        <title>WGS assembly of Panicum virgatum.</title>
        <authorList>
            <person name="Lovell J.T."/>
            <person name="Jenkins J."/>
            <person name="Shu S."/>
            <person name="Juenger T.E."/>
            <person name="Schmutz J."/>
        </authorList>
    </citation>
    <scope>NUCLEOTIDE SEQUENCE</scope>
    <source>
        <strain evidence="2">AP13</strain>
    </source>
</reference>
<gene>
    <name evidence="2" type="ORF">PVAP13_1NG063588</name>
</gene>
<proteinExistence type="predicted"/>
<evidence type="ECO:0000256" key="1">
    <source>
        <dbReference type="SAM" id="MobiDB-lite"/>
    </source>
</evidence>
<dbReference type="InterPro" id="IPR036875">
    <property type="entry name" value="Znf_CCHC_sf"/>
</dbReference>
<comment type="caution">
    <text evidence="2">The sequence shown here is derived from an EMBL/GenBank/DDBJ whole genome shotgun (WGS) entry which is preliminary data.</text>
</comment>
<protein>
    <recommendedName>
        <fullName evidence="4">CCHC-type domain-containing protein</fullName>
    </recommendedName>
</protein>
<dbReference type="EMBL" id="CM029038">
    <property type="protein sequence ID" value="KAG2649166.1"/>
    <property type="molecule type" value="Genomic_DNA"/>
</dbReference>
<keyword evidence="3" id="KW-1185">Reference proteome</keyword>
<dbReference type="Proteomes" id="UP000823388">
    <property type="component" value="Chromosome 1N"/>
</dbReference>
<feature type="compositionally biased region" description="Low complexity" evidence="1">
    <location>
        <begin position="137"/>
        <end position="151"/>
    </location>
</feature>
<name>A0A8T0WTX9_PANVG</name>
<organism evidence="2 3">
    <name type="scientific">Panicum virgatum</name>
    <name type="common">Blackwell switchgrass</name>
    <dbReference type="NCBI Taxonomy" id="38727"/>
    <lineage>
        <taxon>Eukaryota</taxon>
        <taxon>Viridiplantae</taxon>
        <taxon>Streptophyta</taxon>
        <taxon>Embryophyta</taxon>
        <taxon>Tracheophyta</taxon>
        <taxon>Spermatophyta</taxon>
        <taxon>Magnoliopsida</taxon>
        <taxon>Liliopsida</taxon>
        <taxon>Poales</taxon>
        <taxon>Poaceae</taxon>
        <taxon>PACMAD clade</taxon>
        <taxon>Panicoideae</taxon>
        <taxon>Panicodae</taxon>
        <taxon>Paniceae</taxon>
        <taxon>Panicinae</taxon>
        <taxon>Panicum</taxon>
        <taxon>Panicum sect. Hiantes</taxon>
    </lineage>
</organism>
<dbReference type="SUPFAM" id="SSF57756">
    <property type="entry name" value="Retrovirus zinc finger-like domains"/>
    <property type="match status" value="1"/>
</dbReference>